<evidence type="ECO:0000259" key="5">
    <source>
        <dbReference type="Pfam" id="PF00061"/>
    </source>
</evidence>
<dbReference type="InterPro" id="IPR012674">
    <property type="entry name" value="Calycin"/>
</dbReference>
<dbReference type="PANTHER" id="PTHR11430:SF12">
    <property type="entry name" value="EPIDIDYMAL-SPECIFIC LIPOCALIN-12"/>
    <property type="match status" value="1"/>
</dbReference>
<keyword evidence="7" id="KW-1185">Reference proteome</keyword>
<dbReference type="Pfam" id="PF00061">
    <property type="entry name" value="Lipocalin"/>
    <property type="match status" value="1"/>
</dbReference>
<dbReference type="InterPro" id="IPR002345">
    <property type="entry name" value="Lipocalin"/>
</dbReference>
<dbReference type="GeneTree" id="ENSGT01050000244868"/>
<dbReference type="PANTHER" id="PTHR11430">
    <property type="entry name" value="LIPOCALIN"/>
    <property type="match status" value="1"/>
</dbReference>
<feature type="chain" id="PRO_5034321392" description="Lipocalin/cytosolic fatty-acid binding domain-containing protein" evidence="4">
    <location>
        <begin position="22"/>
        <end position="351"/>
    </location>
</feature>
<dbReference type="Ensembl" id="ENSCWAT00000022025.1">
    <property type="protein sequence ID" value="ENSCWAP00000020297.1"/>
    <property type="gene ID" value="ENSCWAG00000015490.1"/>
</dbReference>
<evidence type="ECO:0000313" key="6">
    <source>
        <dbReference type="Ensembl" id="ENSCWAP00000020297.1"/>
    </source>
</evidence>
<feature type="signal peptide" evidence="4">
    <location>
        <begin position="1"/>
        <end position="21"/>
    </location>
</feature>
<dbReference type="PRINTS" id="PR01254">
    <property type="entry name" value="PGNDSYNTHASE"/>
</dbReference>
<evidence type="ECO:0000256" key="3">
    <source>
        <dbReference type="SAM" id="MobiDB-lite"/>
    </source>
</evidence>
<reference evidence="6" key="1">
    <citation type="submission" date="2025-08" db="UniProtKB">
        <authorList>
            <consortium name="Ensembl"/>
        </authorList>
    </citation>
    <scope>IDENTIFICATION</scope>
</reference>
<sequence length="351" mass="37601">MGPWWALWVLLSLPKAPRGQATSQTALSSVLQTFQKEQFQGQWFVLGLAGSTHETADRALLSPFKATFVQNENLWEVSYTMIRNKRCVTWSYVLIPETQAGRFSVAHRGGPGADPEELQVHDTDYASFALVLSRRRSAGGSVLRVSLLCRAWAIKTQELSRFVCLVQAQGLSDENVVFPDMSGNAPAGLGPDPGDLPPGPGSPVRAAWGLSPSKGSLPQPPGPGPLSRWQQKPGRGRREAPPLIPARQPCSGQAARAKRLPLSPFALCGENTSCRAQVCSDHRLVSNARGTCRRGGCDTYLLNEERVDGGWTPGWSDGRWVGGEGTGGQVGVEVAASLTKGALGWGGVPPE</sequence>
<feature type="domain" description="Lipocalin/cytosolic fatty-acid binding" evidence="5">
    <location>
        <begin position="40"/>
        <end position="180"/>
    </location>
</feature>
<proteinExistence type="inferred from homology"/>
<dbReference type="InterPro" id="IPR000566">
    <property type="entry name" value="Lipocln_cytosolic_FA-bd_dom"/>
</dbReference>
<organism evidence="6 7">
    <name type="scientific">Catagonus wagneri</name>
    <name type="common">Chacoan peccary</name>
    <dbReference type="NCBI Taxonomy" id="51154"/>
    <lineage>
        <taxon>Eukaryota</taxon>
        <taxon>Metazoa</taxon>
        <taxon>Chordata</taxon>
        <taxon>Craniata</taxon>
        <taxon>Vertebrata</taxon>
        <taxon>Euteleostomi</taxon>
        <taxon>Mammalia</taxon>
        <taxon>Eutheria</taxon>
        <taxon>Laurasiatheria</taxon>
        <taxon>Artiodactyla</taxon>
        <taxon>Suina</taxon>
        <taxon>Tayassuidae</taxon>
        <taxon>Catagonus</taxon>
    </lineage>
</organism>
<protein>
    <recommendedName>
        <fullName evidence="5">Lipocalin/cytosolic fatty-acid binding domain-containing protein</fullName>
    </recommendedName>
</protein>
<dbReference type="SUPFAM" id="SSF50814">
    <property type="entry name" value="Lipocalins"/>
    <property type="match status" value="1"/>
</dbReference>
<dbReference type="AlphaFoldDB" id="A0A8C3WW68"/>
<evidence type="ECO:0000256" key="4">
    <source>
        <dbReference type="SAM" id="SignalP"/>
    </source>
</evidence>
<comment type="similarity">
    <text evidence="1">Belongs to the calycin superfamily. Lipocalin family.</text>
</comment>
<feature type="region of interest" description="Disordered" evidence="3">
    <location>
        <begin position="182"/>
        <end position="250"/>
    </location>
</feature>
<keyword evidence="4" id="KW-0732">Signal</keyword>
<evidence type="ECO:0000256" key="2">
    <source>
        <dbReference type="ARBA" id="ARBA00022448"/>
    </source>
</evidence>
<dbReference type="GO" id="GO:0036094">
    <property type="term" value="F:small molecule binding"/>
    <property type="evidence" value="ECO:0007669"/>
    <property type="project" value="InterPro"/>
</dbReference>
<name>A0A8C3WW68_9CETA</name>
<keyword evidence="2" id="KW-0813">Transport</keyword>
<dbReference type="Gene3D" id="2.40.128.20">
    <property type="match status" value="1"/>
</dbReference>
<dbReference type="Proteomes" id="UP000694540">
    <property type="component" value="Unplaced"/>
</dbReference>
<reference evidence="6" key="2">
    <citation type="submission" date="2025-09" db="UniProtKB">
        <authorList>
            <consortium name="Ensembl"/>
        </authorList>
    </citation>
    <scope>IDENTIFICATION</scope>
</reference>
<evidence type="ECO:0000256" key="1">
    <source>
        <dbReference type="ARBA" id="ARBA00006889"/>
    </source>
</evidence>
<accession>A0A8C3WW68</accession>
<dbReference type="GO" id="GO:0005615">
    <property type="term" value="C:extracellular space"/>
    <property type="evidence" value="ECO:0007669"/>
    <property type="project" value="TreeGrafter"/>
</dbReference>
<evidence type="ECO:0000313" key="7">
    <source>
        <dbReference type="Proteomes" id="UP000694540"/>
    </source>
</evidence>